<keyword evidence="4" id="KW-1185">Reference proteome</keyword>
<dbReference type="PIRSF" id="PIRSF030802">
    <property type="entry name" value="UCP030802"/>
    <property type="match status" value="1"/>
</dbReference>
<reference evidence="2 3" key="3">
    <citation type="submission" date="2020-08" db="EMBL/GenBank/DDBJ databases">
        <title>Genomic Encyclopedia of Type Strains, Phase IV (KMG-IV): sequencing the most valuable type-strain genomes for metagenomic binning, comparative biology and taxonomic classification.</title>
        <authorList>
            <person name="Goeker M."/>
        </authorList>
    </citation>
    <scope>NUCLEOTIDE SEQUENCE [LARGE SCALE GENOMIC DNA]</scope>
    <source>
        <strain evidence="2 3">DSM 27521</strain>
    </source>
</reference>
<organism evidence="2 3">
    <name type="scientific">Deinococcus metalli</name>
    <dbReference type="NCBI Taxonomy" id="1141878"/>
    <lineage>
        <taxon>Bacteria</taxon>
        <taxon>Thermotogati</taxon>
        <taxon>Deinococcota</taxon>
        <taxon>Deinococci</taxon>
        <taxon>Deinococcales</taxon>
        <taxon>Deinococcaceae</taxon>
        <taxon>Deinococcus</taxon>
    </lineage>
</organism>
<comment type="caution">
    <text evidence="2">The sequence shown here is derived from an EMBL/GenBank/DDBJ whole genome shotgun (WGS) entry which is preliminary data.</text>
</comment>
<dbReference type="AlphaFoldDB" id="A0A7W8KES6"/>
<reference evidence="1" key="4">
    <citation type="submission" date="2024-05" db="EMBL/GenBank/DDBJ databases">
        <authorList>
            <person name="Sun Q."/>
            <person name="Zhou Y."/>
        </authorList>
    </citation>
    <scope>NUCLEOTIDE SEQUENCE</scope>
    <source>
        <strain evidence="1">CGMCC 1.18437</strain>
    </source>
</reference>
<dbReference type="EMBL" id="JACHFK010000002">
    <property type="protein sequence ID" value="MBB5375788.1"/>
    <property type="molecule type" value="Genomic_DNA"/>
</dbReference>
<evidence type="ECO:0000313" key="1">
    <source>
        <dbReference type="EMBL" id="GHF37041.1"/>
    </source>
</evidence>
<reference evidence="4" key="2">
    <citation type="journal article" date="2019" name="Int. J. Syst. Evol. Microbiol.">
        <title>The Global Catalogue of Microorganisms (GCM) 10K type strain sequencing project: providing services to taxonomists for standard genome sequencing and annotation.</title>
        <authorList>
            <consortium name="The Broad Institute Genomics Platform"/>
            <consortium name="The Broad Institute Genome Sequencing Center for Infectious Disease"/>
            <person name="Wu L."/>
            <person name="Ma J."/>
        </authorList>
    </citation>
    <scope>NUCLEOTIDE SEQUENCE [LARGE SCALE GENOMIC DNA]</scope>
    <source>
        <strain evidence="4">CGMCC 1.18437</strain>
    </source>
</reference>
<accession>A0A7W8KES6</accession>
<gene>
    <name evidence="1" type="ORF">GCM10017781_12150</name>
    <name evidence="2" type="ORF">HNQ07_001245</name>
</gene>
<dbReference type="RefSeq" id="WP_184110053.1">
    <property type="nucleotide sequence ID" value="NZ_BNAJ01000002.1"/>
</dbReference>
<evidence type="ECO:0000313" key="3">
    <source>
        <dbReference type="Proteomes" id="UP000539473"/>
    </source>
</evidence>
<evidence type="ECO:0000313" key="2">
    <source>
        <dbReference type="EMBL" id="MBB5375788.1"/>
    </source>
</evidence>
<sequence>MIYAFVNPDPLLTTPTDSAVTADLATGLSTLLAAADLIPVTGRDEEQVIEVPSAFTSWQILLHGAVVITPDGDQDPAWRRLIRQSQAAHADALTLAAQAIEHITMFSHLGLDVEVVSREGYPLLVRAAHPHALGLALDAAATEWKDWIDGGPFAADLRLLRDHGSLVVLPRDISADSAVNYVMGQLEDVTMTLGVGATDADRAFLSLCDLAVIPGALAWLDPAEAQDALDE</sequence>
<dbReference type="Proteomes" id="UP000619376">
    <property type="component" value="Unassembled WGS sequence"/>
</dbReference>
<dbReference type="InterPro" id="IPR024197">
    <property type="entry name" value="TPP-like"/>
</dbReference>
<reference evidence="1" key="1">
    <citation type="journal article" date="2014" name="Int. J. Syst. Evol. Microbiol.">
        <title>Complete genome of a new Firmicutes species belonging to the dominant human colonic microbiota ('Ruminococcus bicirculans') reveals two chromosomes and a selective capacity to utilize plant glucans.</title>
        <authorList>
            <consortium name="NISC Comparative Sequencing Program"/>
            <person name="Wegmann U."/>
            <person name="Louis P."/>
            <person name="Goesmann A."/>
            <person name="Henrissat B."/>
            <person name="Duncan S.H."/>
            <person name="Flint H.J."/>
        </authorList>
    </citation>
    <scope>NUCLEOTIDE SEQUENCE</scope>
    <source>
        <strain evidence="1">CGMCC 1.18437</strain>
    </source>
</reference>
<dbReference type="EMBL" id="BNAJ01000002">
    <property type="protein sequence ID" value="GHF37041.1"/>
    <property type="molecule type" value="Genomic_DNA"/>
</dbReference>
<proteinExistence type="predicted"/>
<name>A0A7W8KES6_9DEIO</name>
<dbReference type="Proteomes" id="UP000539473">
    <property type="component" value="Unassembled WGS sequence"/>
</dbReference>
<evidence type="ECO:0000313" key="4">
    <source>
        <dbReference type="Proteomes" id="UP000619376"/>
    </source>
</evidence>
<protein>
    <submittedName>
        <fullName evidence="2">Uncharacterized protein</fullName>
    </submittedName>
</protein>